<feature type="active site" evidence="3">
    <location>
        <position position="266"/>
    </location>
</feature>
<dbReference type="InterPro" id="IPR015590">
    <property type="entry name" value="Aldehyde_DH_dom"/>
</dbReference>
<evidence type="ECO:0000256" key="4">
    <source>
        <dbReference type="RuleBase" id="RU003345"/>
    </source>
</evidence>
<dbReference type="Proteomes" id="UP000198281">
    <property type="component" value="Unassembled WGS sequence"/>
</dbReference>
<dbReference type="CDD" id="cd07112">
    <property type="entry name" value="ALDH_GABALDH-PuuC"/>
    <property type="match status" value="1"/>
</dbReference>
<dbReference type="OrthoDB" id="9802947at2"/>
<dbReference type="FunFam" id="3.40.605.10:FF:000001">
    <property type="entry name" value="Aldehyde dehydrogenase 1"/>
    <property type="match status" value="1"/>
</dbReference>
<dbReference type="Pfam" id="PF00171">
    <property type="entry name" value="Aldedh"/>
    <property type="match status" value="1"/>
</dbReference>
<evidence type="ECO:0000259" key="5">
    <source>
        <dbReference type="Pfam" id="PF00171"/>
    </source>
</evidence>
<evidence type="ECO:0000256" key="2">
    <source>
        <dbReference type="ARBA" id="ARBA00023002"/>
    </source>
</evidence>
<dbReference type="InterPro" id="IPR016160">
    <property type="entry name" value="Ald_DH_CS_CYS"/>
</dbReference>
<organism evidence="6 7">
    <name type="scientific">Edaphosphingomonas laterariae</name>
    <dbReference type="NCBI Taxonomy" id="861865"/>
    <lineage>
        <taxon>Bacteria</taxon>
        <taxon>Pseudomonadati</taxon>
        <taxon>Pseudomonadota</taxon>
        <taxon>Alphaproteobacteria</taxon>
        <taxon>Sphingomonadales</taxon>
        <taxon>Rhizorhabdaceae</taxon>
        <taxon>Edaphosphingomonas</taxon>
    </lineage>
</organism>
<reference evidence="7" key="1">
    <citation type="submission" date="2017-06" db="EMBL/GenBank/DDBJ databases">
        <authorList>
            <person name="Varghese N."/>
            <person name="Submissions S."/>
        </authorList>
    </citation>
    <scope>NUCLEOTIDE SEQUENCE [LARGE SCALE GENOMIC DNA]</scope>
    <source>
        <strain evidence="7">LNB2</strain>
    </source>
</reference>
<comment type="similarity">
    <text evidence="1 4">Belongs to the aldehyde dehydrogenase family.</text>
</comment>
<keyword evidence="2 4" id="KW-0560">Oxidoreductase</keyword>
<name>A0A239GQK2_9SPHN</name>
<dbReference type="SUPFAM" id="SSF53720">
    <property type="entry name" value="ALDH-like"/>
    <property type="match status" value="1"/>
</dbReference>
<dbReference type="InterPro" id="IPR016161">
    <property type="entry name" value="Ald_DH/histidinol_DH"/>
</dbReference>
<evidence type="ECO:0000313" key="7">
    <source>
        <dbReference type="Proteomes" id="UP000198281"/>
    </source>
</evidence>
<dbReference type="PROSITE" id="PS00070">
    <property type="entry name" value="ALDEHYDE_DEHYDR_CYS"/>
    <property type="match status" value="1"/>
</dbReference>
<accession>A0A239GQK2</accession>
<dbReference type="RefSeq" id="WP_089220038.1">
    <property type="nucleotide sequence ID" value="NZ_FZOS01000013.1"/>
</dbReference>
<sequence>MTQGLAENLAKIAALTLPSLAVIDGELRPARAGGTFANISPRDGSLLADVAAGDAADVDIAVAAARRAFDDGRWRNLTAKAKKKILHRLADLMAAHAEELALLEAIDTGKPIRDAAAVDVPLACDSVRYYAEALDKLYGEVGPHHPGRLSYAVHEPLGVIGAIVPWNFPLHMAMWKVGPALAMGNSVVLKPAEQSPMTAIRVAELALEAGVPAGVFNVVPGLGETAGKALALHMDVDMIAFTGSGVVGRLLMQYSGQSNLKRVSLELGGKSPQIVFPDCPDMAAAARSAAWSVFYNQGQVCTAASRLLVHESIREAFVAEVVKVASRIEAGDPLDPATRFGAMVSERQMETALRYIGTARAEGADLRLGGGRVRDETGGFYVAPTIFDRVTQDATLAREEVFGPVLGVIGFADEAEAYRIANDTVYGLAAGVWTADLDRGMRATRALHAGQVWVNGWDADDITMPFGGFKQSGFGRDRSLHAMEKYADLKAVSFTIRGGGA</sequence>
<dbReference type="InterPro" id="IPR016162">
    <property type="entry name" value="Ald_DH_N"/>
</dbReference>
<dbReference type="AlphaFoldDB" id="A0A239GQK2"/>
<protein>
    <submittedName>
        <fullName evidence="6">Aldehyde dehydrogenase (Acceptor)</fullName>
    </submittedName>
</protein>
<dbReference type="InterPro" id="IPR029510">
    <property type="entry name" value="Ald_DH_CS_GLU"/>
</dbReference>
<dbReference type="Gene3D" id="3.40.605.10">
    <property type="entry name" value="Aldehyde Dehydrogenase, Chain A, domain 1"/>
    <property type="match status" value="1"/>
</dbReference>
<evidence type="ECO:0000313" key="6">
    <source>
        <dbReference type="EMBL" id="SNS71241.1"/>
    </source>
</evidence>
<keyword evidence="7" id="KW-1185">Reference proteome</keyword>
<evidence type="ECO:0000256" key="3">
    <source>
        <dbReference type="PROSITE-ProRule" id="PRU10007"/>
    </source>
</evidence>
<dbReference type="PANTHER" id="PTHR11699">
    <property type="entry name" value="ALDEHYDE DEHYDROGENASE-RELATED"/>
    <property type="match status" value="1"/>
</dbReference>
<dbReference type="FunFam" id="3.40.309.10:FF:000012">
    <property type="entry name" value="Betaine aldehyde dehydrogenase"/>
    <property type="match status" value="1"/>
</dbReference>
<dbReference type="InterPro" id="IPR016163">
    <property type="entry name" value="Ald_DH_C"/>
</dbReference>
<feature type="domain" description="Aldehyde dehydrogenase" evidence="5">
    <location>
        <begin position="34"/>
        <end position="492"/>
    </location>
</feature>
<gene>
    <name evidence="6" type="ORF">SAMN06295912_11352</name>
</gene>
<dbReference type="PROSITE" id="PS00687">
    <property type="entry name" value="ALDEHYDE_DEHYDR_GLU"/>
    <property type="match status" value="1"/>
</dbReference>
<dbReference type="Gene3D" id="3.40.309.10">
    <property type="entry name" value="Aldehyde Dehydrogenase, Chain A, domain 2"/>
    <property type="match status" value="1"/>
</dbReference>
<evidence type="ECO:0000256" key="1">
    <source>
        <dbReference type="ARBA" id="ARBA00009986"/>
    </source>
</evidence>
<dbReference type="GO" id="GO:0004030">
    <property type="term" value="F:aldehyde dehydrogenase [NAD(P)+] activity"/>
    <property type="evidence" value="ECO:0007669"/>
    <property type="project" value="UniProtKB-ARBA"/>
</dbReference>
<proteinExistence type="inferred from homology"/>
<dbReference type="EMBL" id="FZOS01000013">
    <property type="protein sequence ID" value="SNS71241.1"/>
    <property type="molecule type" value="Genomic_DNA"/>
</dbReference>